<dbReference type="GO" id="GO:0020037">
    <property type="term" value="F:heme binding"/>
    <property type="evidence" value="ECO:0007669"/>
    <property type="project" value="InterPro"/>
</dbReference>
<dbReference type="Proteomes" id="UP000199296">
    <property type="component" value="Unassembled WGS sequence"/>
</dbReference>
<proteinExistence type="predicted"/>
<dbReference type="AlphaFoldDB" id="A0A1G7W5N7"/>
<dbReference type="SUPFAM" id="SSF46458">
    <property type="entry name" value="Globin-like"/>
    <property type="match status" value="1"/>
</dbReference>
<dbReference type="Gene3D" id="1.10.490.10">
    <property type="entry name" value="Globins"/>
    <property type="match status" value="1"/>
</dbReference>
<dbReference type="InterPro" id="IPR009050">
    <property type="entry name" value="Globin-like_sf"/>
</dbReference>
<dbReference type="EMBL" id="FNCW01000005">
    <property type="protein sequence ID" value="SDG67305.1"/>
    <property type="molecule type" value="Genomic_DNA"/>
</dbReference>
<dbReference type="STRING" id="470826.SAMN04488027_10513"/>
<gene>
    <name evidence="1" type="ORF">SAMN04488027_10513</name>
</gene>
<dbReference type="GO" id="GO:0019825">
    <property type="term" value="F:oxygen binding"/>
    <property type="evidence" value="ECO:0007669"/>
    <property type="project" value="InterPro"/>
</dbReference>
<dbReference type="RefSeq" id="WP_093366945.1">
    <property type="nucleotide sequence ID" value="NZ_FNCW01000005.1"/>
</dbReference>
<dbReference type="CDD" id="cd08916">
    <property type="entry name" value="TrHb3_P"/>
    <property type="match status" value="1"/>
</dbReference>
<reference evidence="1 2" key="1">
    <citation type="submission" date="2016-10" db="EMBL/GenBank/DDBJ databases">
        <authorList>
            <person name="de Groot N.N."/>
        </authorList>
    </citation>
    <scope>NUCLEOTIDE SEQUENCE [LARGE SCALE GENOMIC DNA]</scope>
    <source>
        <strain evidence="1 2">DSM 19803</strain>
    </source>
</reference>
<sequence>MKTDLKTRDDVSKLVHQFYKKVRQNEEISYFFNESIEDWDAHLEKLTDFWETNLFFKRNYKGNPKLVHQRVDRDFNESIEQKHFGVWLNLWFETVDDYFAGELANRAKNNARNMASHIFMQMYMHRKSKAMD</sequence>
<protein>
    <submittedName>
        <fullName evidence="1">Hemoglobin</fullName>
    </submittedName>
</protein>
<evidence type="ECO:0000313" key="1">
    <source>
        <dbReference type="EMBL" id="SDG67305.1"/>
    </source>
</evidence>
<dbReference type="InterPro" id="IPR012292">
    <property type="entry name" value="Globin/Proto"/>
</dbReference>
<keyword evidence="2" id="KW-1185">Reference proteome</keyword>
<evidence type="ECO:0000313" key="2">
    <source>
        <dbReference type="Proteomes" id="UP000199296"/>
    </source>
</evidence>
<organism evidence="1 2">
    <name type="scientific">Psychroflexus sediminis</name>
    <dbReference type="NCBI Taxonomy" id="470826"/>
    <lineage>
        <taxon>Bacteria</taxon>
        <taxon>Pseudomonadati</taxon>
        <taxon>Bacteroidota</taxon>
        <taxon>Flavobacteriia</taxon>
        <taxon>Flavobacteriales</taxon>
        <taxon>Flavobacteriaceae</taxon>
        <taxon>Psychroflexus</taxon>
    </lineage>
</organism>
<dbReference type="OrthoDB" id="25954at2"/>
<accession>A0A1G7W5N7</accession>
<name>A0A1G7W5N7_9FLAO</name>